<dbReference type="KEGG" id="mhey:H2LOC_007045"/>
<gene>
    <name evidence="1" type="ORF">H2LOC_007045</name>
</gene>
<proteinExistence type="predicted"/>
<dbReference type="OrthoDB" id="6432757at2"/>
<keyword evidence="2" id="KW-1185">Reference proteome</keyword>
<dbReference type="Proteomes" id="UP000309061">
    <property type="component" value="Chromosome"/>
</dbReference>
<protein>
    <submittedName>
        <fullName evidence="1">Uncharacterized protein</fullName>
    </submittedName>
</protein>
<name>A0A6B8KCQ5_9HYPH</name>
<organism evidence="1 2">
    <name type="scientific">Methylocystis heyeri</name>
    <dbReference type="NCBI Taxonomy" id="391905"/>
    <lineage>
        <taxon>Bacteria</taxon>
        <taxon>Pseudomonadati</taxon>
        <taxon>Pseudomonadota</taxon>
        <taxon>Alphaproteobacteria</taxon>
        <taxon>Hyphomicrobiales</taxon>
        <taxon>Methylocystaceae</taxon>
        <taxon>Methylocystis</taxon>
    </lineage>
</organism>
<sequence length="66" mass="7462">MGFEIFLDDFHNGEAAPFPSSLVKQCFGSYLSGSSGKDWSLEYPGYAEIYADEGEQLRFARTCIRR</sequence>
<evidence type="ECO:0000313" key="2">
    <source>
        <dbReference type="Proteomes" id="UP000309061"/>
    </source>
</evidence>
<dbReference type="RefSeq" id="WP_136495751.1">
    <property type="nucleotide sequence ID" value="NZ_CP046052.1"/>
</dbReference>
<evidence type="ECO:0000313" key="1">
    <source>
        <dbReference type="EMBL" id="QGM45469.1"/>
    </source>
</evidence>
<accession>A0A6B8KCQ5</accession>
<dbReference type="EMBL" id="CP046052">
    <property type="protein sequence ID" value="QGM45469.1"/>
    <property type="molecule type" value="Genomic_DNA"/>
</dbReference>
<dbReference type="AlphaFoldDB" id="A0A6B8KCQ5"/>
<reference evidence="1 2" key="1">
    <citation type="submission" date="2019-11" db="EMBL/GenBank/DDBJ databases">
        <title>The genome sequence of Methylocystis heyeri.</title>
        <authorList>
            <person name="Oshkin I.Y."/>
            <person name="Miroshnikov K."/>
            <person name="Dedysh S.N."/>
        </authorList>
    </citation>
    <scope>NUCLEOTIDE SEQUENCE [LARGE SCALE GENOMIC DNA]</scope>
    <source>
        <strain evidence="1 2">H2</strain>
    </source>
</reference>